<dbReference type="Pfam" id="PF05577">
    <property type="entry name" value="Peptidase_S28"/>
    <property type="match status" value="1"/>
</dbReference>
<comment type="similarity">
    <text evidence="1">Belongs to the peptidase S28 family.</text>
</comment>
<dbReference type="GO" id="GO:0006508">
    <property type="term" value="P:proteolysis"/>
    <property type="evidence" value="ECO:0007669"/>
    <property type="project" value="UniProtKB-KW"/>
</dbReference>
<feature type="signal peptide" evidence="6">
    <location>
        <begin position="1"/>
        <end position="24"/>
    </location>
</feature>
<dbReference type="PANTHER" id="PTHR11010:SF117">
    <property type="entry name" value="SERINE PROTEASE 16"/>
    <property type="match status" value="1"/>
</dbReference>
<dbReference type="AlphaFoldDB" id="A0A1D1VDE9"/>
<evidence type="ECO:0000256" key="2">
    <source>
        <dbReference type="ARBA" id="ARBA00022670"/>
    </source>
</evidence>
<evidence type="ECO:0000256" key="6">
    <source>
        <dbReference type="SAM" id="SignalP"/>
    </source>
</evidence>
<reference evidence="7 8" key="1">
    <citation type="journal article" date="2016" name="Nat. Commun.">
        <title>Extremotolerant tardigrade genome and improved radiotolerance of human cultured cells by tardigrade-unique protein.</title>
        <authorList>
            <person name="Hashimoto T."/>
            <person name="Horikawa D.D."/>
            <person name="Saito Y."/>
            <person name="Kuwahara H."/>
            <person name="Kozuka-Hata H."/>
            <person name="Shin-I T."/>
            <person name="Minakuchi Y."/>
            <person name="Ohishi K."/>
            <person name="Motoyama A."/>
            <person name="Aizu T."/>
            <person name="Enomoto A."/>
            <person name="Kondo K."/>
            <person name="Tanaka S."/>
            <person name="Hara Y."/>
            <person name="Koshikawa S."/>
            <person name="Sagara H."/>
            <person name="Miura T."/>
            <person name="Yokobori S."/>
            <person name="Miyagawa K."/>
            <person name="Suzuki Y."/>
            <person name="Kubo T."/>
            <person name="Oyama M."/>
            <person name="Kohara Y."/>
            <person name="Fujiyama A."/>
            <person name="Arakawa K."/>
            <person name="Katayama T."/>
            <person name="Toyoda A."/>
            <person name="Kunieda T."/>
        </authorList>
    </citation>
    <scope>NUCLEOTIDE SEQUENCE [LARGE SCALE GENOMIC DNA]</scope>
    <source>
        <strain evidence="7 8">YOKOZUNA-1</strain>
    </source>
</reference>
<keyword evidence="2" id="KW-0645">Protease</keyword>
<dbReference type="GO" id="GO:0070008">
    <property type="term" value="F:serine-type exopeptidase activity"/>
    <property type="evidence" value="ECO:0007669"/>
    <property type="project" value="InterPro"/>
</dbReference>
<evidence type="ECO:0000256" key="3">
    <source>
        <dbReference type="ARBA" id="ARBA00022729"/>
    </source>
</evidence>
<dbReference type="PANTHER" id="PTHR11010">
    <property type="entry name" value="PROTEASE S28 PRO-X CARBOXYPEPTIDASE-RELATED"/>
    <property type="match status" value="1"/>
</dbReference>
<gene>
    <name evidence="7" type="primary">RvY_09995-1</name>
    <name evidence="7" type="synonym">RvY_09995.1</name>
    <name evidence="7" type="ORF">RvY_09995</name>
</gene>
<accession>A0A1D1VDE9</accession>
<keyword evidence="4" id="KW-0378">Hydrolase</keyword>
<dbReference type="Gene3D" id="3.40.50.1820">
    <property type="entry name" value="alpha/beta hydrolase"/>
    <property type="match status" value="1"/>
</dbReference>
<dbReference type="Proteomes" id="UP000186922">
    <property type="component" value="Unassembled WGS sequence"/>
</dbReference>
<feature type="chain" id="PRO_5008898295" description="Serine protease K12H4.7" evidence="6">
    <location>
        <begin position="25"/>
        <end position="490"/>
    </location>
</feature>
<dbReference type="InterPro" id="IPR008758">
    <property type="entry name" value="Peptidase_S28"/>
</dbReference>
<keyword evidence="3 6" id="KW-0732">Signal</keyword>
<evidence type="ECO:0000313" key="7">
    <source>
        <dbReference type="EMBL" id="GAU98920.1"/>
    </source>
</evidence>
<organism evidence="7 8">
    <name type="scientific">Ramazzottius varieornatus</name>
    <name type="common">Water bear</name>
    <name type="synonym">Tardigrade</name>
    <dbReference type="NCBI Taxonomy" id="947166"/>
    <lineage>
        <taxon>Eukaryota</taxon>
        <taxon>Metazoa</taxon>
        <taxon>Ecdysozoa</taxon>
        <taxon>Tardigrada</taxon>
        <taxon>Eutardigrada</taxon>
        <taxon>Parachela</taxon>
        <taxon>Hypsibioidea</taxon>
        <taxon>Ramazzottiidae</taxon>
        <taxon>Ramazzottius</taxon>
    </lineage>
</organism>
<dbReference type="EMBL" id="BDGG01000005">
    <property type="protein sequence ID" value="GAU98920.1"/>
    <property type="molecule type" value="Genomic_DNA"/>
</dbReference>
<sequence>MKNSWMSSVCLILGLVGNFVDCRANFLLGRYLGSRRGAPPHSAKLLRDFPDRYFLQQLDHFNEADLRTWSQRFWDNDQFYKSGGPVFVMIGGEGPENPIWMAQGQWVNWAKQFHALCLMLEHRFYGNSHPTKDLSVKNLKYLSSKQALADLANFVTKQMENRNITNSKVIVFGGSYPGALSAWFRSKYPHIVHAAISSSAPLVAQENFSEYAVVVKKSLARFSPLCVDNVQAANIELETALKSQDSAARLKNLFQLCSPVDVSNKKDLQNLVESLTGNFEDIVQYNRDNRRSPTNNITIDSLCELIMDETADSALERYARVNKLLLNATDQPCLNHTYTSFLDSIGETKWTNESSAGGRQWTYQTCTEFGYYQTSDACDHPFARMFPLKFFVDQCQDLFGLNETVIQNGIAETNRYYGKRDLDISRVVFVNGDIDPWHVLGITKRHGHEAPAILIEGAAHCADMYPSREEDIPELKLARVVIEFFLRKWT</sequence>
<keyword evidence="5" id="KW-0325">Glycoprotein</keyword>
<protein>
    <recommendedName>
        <fullName evidence="9">Serine protease K12H4.7</fullName>
    </recommendedName>
</protein>
<dbReference type="InterPro" id="IPR029058">
    <property type="entry name" value="AB_hydrolase_fold"/>
</dbReference>
<evidence type="ECO:0000313" key="8">
    <source>
        <dbReference type="Proteomes" id="UP000186922"/>
    </source>
</evidence>
<dbReference type="SUPFAM" id="SSF53474">
    <property type="entry name" value="alpha/beta-Hydrolases"/>
    <property type="match status" value="2"/>
</dbReference>
<evidence type="ECO:0000256" key="1">
    <source>
        <dbReference type="ARBA" id="ARBA00011079"/>
    </source>
</evidence>
<dbReference type="OrthoDB" id="1735038at2759"/>
<dbReference type="Gene3D" id="1.20.120.980">
    <property type="entry name" value="Serine carboxypeptidase S28, SKS domain"/>
    <property type="match status" value="1"/>
</dbReference>
<proteinExistence type="inferred from homology"/>
<dbReference type="InterPro" id="IPR042269">
    <property type="entry name" value="Ser_carbopepase_S28_SKS"/>
</dbReference>
<comment type="caution">
    <text evidence="7">The sequence shown here is derived from an EMBL/GenBank/DDBJ whole genome shotgun (WGS) entry which is preliminary data.</text>
</comment>
<evidence type="ECO:0000256" key="4">
    <source>
        <dbReference type="ARBA" id="ARBA00022801"/>
    </source>
</evidence>
<dbReference type="STRING" id="947166.A0A1D1VDE9"/>
<dbReference type="FunFam" id="1.20.120.980:FF:000003">
    <property type="entry name" value="Serine protease 16"/>
    <property type="match status" value="1"/>
</dbReference>
<name>A0A1D1VDE9_RAMVA</name>
<keyword evidence="8" id="KW-1185">Reference proteome</keyword>
<dbReference type="GO" id="GO:0008239">
    <property type="term" value="F:dipeptidyl-peptidase activity"/>
    <property type="evidence" value="ECO:0007669"/>
    <property type="project" value="TreeGrafter"/>
</dbReference>
<evidence type="ECO:0000256" key="5">
    <source>
        <dbReference type="ARBA" id="ARBA00023180"/>
    </source>
</evidence>
<evidence type="ECO:0008006" key="9">
    <source>
        <dbReference type="Google" id="ProtNLM"/>
    </source>
</evidence>